<dbReference type="PANTHER" id="PTHR47572">
    <property type="entry name" value="LIPOPROTEIN-RELATED"/>
    <property type="match status" value="1"/>
</dbReference>
<dbReference type="EMBL" id="FMZX01000049">
    <property type="protein sequence ID" value="SDE52751.1"/>
    <property type="molecule type" value="Genomic_DNA"/>
</dbReference>
<dbReference type="PANTHER" id="PTHR47572:SF5">
    <property type="entry name" value="BLR2277 PROTEIN"/>
    <property type="match status" value="1"/>
</dbReference>
<dbReference type="InterPro" id="IPR013658">
    <property type="entry name" value="SGL"/>
</dbReference>
<dbReference type="SUPFAM" id="SSF63829">
    <property type="entry name" value="Calcium-dependent phosphotriesterase"/>
    <property type="match status" value="1"/>
</dbReference>
<feature type="domain" description="SMP-30/Gluconolactonase/LRE-like region" evidence="1">
    <location>
        <begin position="45"/>
        <end position="313"/>
    </location>
</feature>
<sequence length="339" mass="36286">MLRLPFVDKGNTLDPSRKRVRLSQQKGVRTMPTEIRVLARDLGFPKGPIAMPDGSIILTEINGGRITRVDPDGTVTRLGPATGGPNGLAMGPDGTLYLCDNGGSRYIPGHFMGQGPSHDYAGGCIARVDPATGARTVLYTECNGRRLSAPNDLVFDRQGGFWFIDLGKRYAAHRDHGGLYYAQPDGSSIVEVAYPILSPNGVGLSPDERTVYVADTESARLWAFDVEGPGVVRKQPFPSPHGGRCIAGLPTFCRFDSLAVEASGNIAVATLVTGRISIFAPDGSLVRQVAMPDSHPTNICFGGPDMRTAYITLSGNGELAAMEWSEPGLRLNFQRAAEL</sequence>
<dbReference type="Pfam" id="PF08450">
    <property type="entry name" value="SGL"/>
    <property type="match status" value="1"/>
</dbReference>
<dbReference type="AlphaFoldDB" id="A0A1G7DMN2"/>
<proteinExistence type="predicted"/>
<gene>
    <name evidence="2" type="ORF">SAMN04487779_10497</name>
</gene>
<name>A0A1G7DMN2_9PROT</name>
<organism evidence="2 3">
    <name type="scientific">Belnapia rosea</name>
    <dbReference type="NCBI Taxonomy" id="938405"/>
    <lineage>
        <taxon>Bacteria</taxon>
        <taxon>Pseudomonadati</taxon>
        <taxon>Pseudomonadota</taxon>
        <taxon>Alphaproteobacteria</taxon>
        <taxon>Acetobacterales</taxon>
        <taxon>Roseomonadaceae</taxon>
        <taxon>Belnapia</taxon>
    </lineage>
</organism>
<evidence type="ECO:0000259" key="1">
    <source>
        <dbReference type="Pfam" id="PF08450"/>
    </source>
</evidence>
<protein>
    <submittedName>
        <fullName evidence="2">Gluconolactonase</fullName>
    </submittedName>
</protein>
<evidence type="ECO:0000313" key="2">
    <source>
        <dbReference type="EMBL" id="SDE52751.1"/>
    </source>
</evidence>
<reference evidence="2 3" key="1">
    <citation type="submission" date="2016-10" db="EMBL/GenBank/DDBJ databases">
        <authorList>
            <person name="de Groot N.N."/>
        </authorList>
    </citation>
    <scope>NUCLEOTIDE SEQUENCE [LARGE SCALE GENOMIC DNA]</scope>
    <source>
        <strain evidence="2 3">CPCC 100156</strain>
    </source>
</reference>
<accession>A0A1G7DMN2</accession>
<dbReference type="InterPro" id="IPR011042">
    <property type="entry name" value="6-blade_b-propeller_TolB-like"/>
</dbReference>
<evidence type="ECO:0000313" key="3">
    <source>
        <dbReference type="Proteomes" id="UP000198925"/>
    </source>
</evidence>
<keyword evidence="3" id="KW-1185">Reference proteome</keyword>
<dbReference type="Gene3D" id="2.120.10.30">
    <property type="entry name" value="TolB, C-terminal domain"/>
    <property type="match status" value="1"/>
</dbReference>
<dbReference type="Proteomes" id="UP000198925">
    <property type="component" value="Unassembled WGS sequence"/>
</dbReference>
<dbReference type="InterPro" id="IPR051262">
    <property type="entry name" value="SMP-30/CGR1_Lactonase"/>
</dbReference>